<comment type="caution">
    <text evidence="1">The sequence shown here is derived from an EMBL/GenBank/DDBJ whole genome shotgun (WGS) entry which is preliminary data.</text>
</comment>
<keyword evidence="2" id="KW-1185">Reference proteome</keyword>
<proteinExistence type="predicted"/>
<sequence>MRPVDRAEYLGYTPDVESGRLIEHGLPKELPETLGGRHRFTPLSLYVGERLAATAFARLDDVGEFWVDVWLLSPKRGGRWNLRAGITSAGGADEDVLGPRPEAALLNGRALAGERSRFNASPVPWLRRPYKWVNFGIVRLSAEVGTVRIAEREIAVPEHGLQAVAWRARRGGIEADLLDHKGERLSALTLR</sequence>
<reference evidence="2" key="1">
    <citation type="journal article" date="2019" name="Int. J. Syst. Evol. Microbiol.">
        <title>The Global Catalogue of Microorganisms (GCM) 10K type strain sequencing project: providing services to taxonomists for standard genome sequencing and annotation.</title>
        <authorList>
            <consortium name="The Broad Institute Genomics Platform"/>
            <consortium name="The Broad Institute Genome Sequencing Center for Infectious Disease"/>
            <person name="Wu L."/>
            <person name="Ma J."/>
        </authorList>
    </citation>
    <scope>NUCLEOTIDE SEQUENCE [LARGE SCALE GENOMIC DNA]</scope>
    <source>
        <strain evidence="2">CCUG 53903</strain>
    </source>
</reference>
<evidence type="ECO:0000313" key="2">
    <source>
        <dbReference type="Proteomes" id="UP001596058"/>
    </source>
</evidence>
<dbReference type="RefSeq" id="WP_379513512.1">
    <property type="nucleotide sequence ID" value="NZ_JBHSPA010000011.1"/>
</dbReference>
<name>A0ABW1CH57_9ACTN</name>
<dbReference type="Proteomes" id="UP001596058">
    <property type="component" value="Unassembled WGS sequence"/>
</dbReference>
<accession>A0ABW1CH57</accession>
<dbReference type="EMBL" id="JBHSPA010000011">
    <property type="protein sequence ID" value="MFC5823983.1"/>
    <property type="molecule type" value="Genomic_DNA"/>
</dbReference>
<organism evidence="1 2">
    <name type="scientific">Nonomuraea insulae</name>
    <dbReference type="NCBI Taxonomy" id="1616787"/>
    <lineage>
        <taxon>Bacteria</taxon>
        <taxon>Bacillati</taxon>
        <taxon>Actinomycetota</taxon>
        <taxon>Actinomycetes</taxon>
        <taxon>Streptosporangiales</taxon>
        <taxon>Streptosporangiaceae</taxon>
        <taxon>Nonomuraea</taxon>
    </lineage>
</organism>
<evidence type="ECO:0000313" key="1">
    <source>
        <dbReference type="EMBL" id="MFC5823983.1"/>
    </source>
</evidence>
<protein>
    <submittedName>
        <fullName evidence="1">Uncharacterized protein</fullName>
    </submittedName>
</protein>
<gene>
    <name evidence="1" type="ORF">ACFPZ3_08990</name>
</gene>